<dbReference type="RefSeq" id="XP_043012790.1">
    <property type="nucleotide sequence ID" value="XM_043148198.1"/>
</dbReference>
<feature type="compositionally biased region" description="Basic and acidic residues" evidence="1">
    <location>
        <begin position="56"/>
        <end position="67"/>
    </location>
</feature>
<protein>
    <submittedName>
        <fullName evidence="2">Uncharacterized protein</fullName>
    </submittedName>
</protein>
<sequence length="104" mass="11228">MEPARGGIPGLPKYIKTYESGKFLEGLTRQPPTLLVTSNILSLTSYNPAHPGLRSSTKDTTKERNPPETKQSAAASKSSSLWSLLTVPFSCEAFEGSDIPAMLM</sequence>
<comment type="caution">
    <text evidence="2">The sequence shown here is derived from an EMBL/GenBank/DDBJ whole genome shotgun (WGS) entry which is preliminary data.</text>
</comment>
<evidence type="ECO:0000256" key="1">
    <source>
        <dbReference type="SAM" id="MobiDB-lite"/>
    </source>
</evidence>
<dbReference type="AlphaFoldDB" id="A0A9P7UXB1"/>
<organism evidence="2 3">
    <name type="scientific">Marasmius oreades</name>
    <name type="common">fairy-ring Marasmius</name>
    <dbReference type="NCBI Taxonomy" id="181124"/>
    <lineage>
        <taxon>Eukaryota</taxon>
        <taxon>Fungi</taxon>
        <taxon>Dikarya</taxon>
        <taxon>Basidiomycota</taxon>
        <taxon>Agaricomycotina</taxon>
        <taxon>Agaricomycetes</taxon>
        <taxon>Agaricomycetidae</taxon>
        <taxon>Agaricales</taxon>
        <taxon>Marasmiineae</taxon>
        <taxon>Marasmiaceae</taxon>
        <taxon>Marasmius</taxon>
    </lineage>
</organism>
<accession>A0A9P7UXB1</accession>
<evidence type="ECO:0000313" key="3">
    <source>
        <dbReference type="Proteomes" id="UP001049176"/>
    </source>
</evidence>
<dbReference type="Proteomes" id="UP001049176">
    <property type="component" value="Chromosome 2"/>
</dbReference>
<keyword evidence="3" id="KW-1185">Reference proteome</keyword>
<feature type="region of interest" description="Disordered" evidence="1">
    <location>
        <begin position="45"/>
        <end position="78"/>
    </location>
</feature>
<evidence type="ECO:0000313" key="2">
    <source>
        <dbReference type="EMBL" id="KAG7096320.1"/>
    </source>
</evidence>
<dbReference type="GeneID" id="66072841"/>
<dbReference type="EMBL" id="CM032182">
    <property type="protein sequence ID" value="KAG7096320.1"/>
    <property type="molecule type" value="Genomic_DNA"/>
</dbReference>
<name>A0A9P7UXB1_9AGAR</name>
<proteinExistence type="predicted"/>
<gene>
    <name evidence="2" type="ORF">E1B28_003765</name>
</gene>
<reference evidence="2" key="1">
    <citation type="journal article" date="2021" name="Genome Biol. Evol.">
        <title>The assembled and annotated genome of the fairy-ring fungus Marasmius oreades.</title>
        <authorList>
            <person name="Hiltunen M."/>
            <person name="Ament-Velasquez S.L."/>
            <person name="Johannesson H."/>
        </authorList>
    </citation>
    <scope>NUCLEOTIDE SEQUENCE</scope>
    <source>
        <strain evidence="2">03SP1</strain>
    </source>
</reference>
<dbReference type="KEGG" id="more:E1B28_003765"/>